<sequence length="188" mass="20674">MSPPPELDPPYVPDREVFGAFTHQEIWDRVHEALDPSALGRVADSWRRHAELLGEAFRVFSDSVNDEFARWSGHAYEVAWKSTRDFVGRGLALPEVCDTLQRLMEANAEAAQAIRNALPPPPPPYRPLDDQAAEAVHGGQRRMAYDLAAASALADARDVLTYVYNPTLPASGDRVPRFAPAQSGGLAQ</sequence>
<evidence type="ECO:0000313" key="3">
    <source>
        <dbReference type="Proteomes" id="UP001139157"/>
    </source>
</evidence>
<evidence type="ECO:0000313" key="2">
    <source>
        <dbReference type="EMBL" id="MCM6774826.1"/>
    </source>
</evidence>
<protein>
    <recommendedName>
        <fullName evidence="4">PPE family protein</fullName>
    </recommendedName>
</protein>
<proteinExistence type="predicted"/>
<gene>
    <name evidence="2" type="ORF">NDR86_15235</name>
</gene>
<reference evidence="2" key="1">
    <citation type="submission" date="2022-06" db="EMBL/GenBank/DDBJ databases">
        <title>Novel species in genus nocardia.</title>
        <authorList>
            <person name="Li F."/>
        </authorList>
    </citation>
    <scope>NUCLEOTIDE SEQUENCE</scope>
    <source>
        <strain evidence="2">CDC141</strain>
    </source>
</reference>
<comment type="caution">
    <text evidence="2">The sequence shown here is derived from an EMBL/GenBank/DDBJ whole genome shotgun (WGS) entry which is preliminary data.</text>
</comment>
<name>A0A9X2EAK5_9NOCA</name>
<dbReference type="EMBL" id="JAMRXG010000006">
    <property type="protein sequence ID" value="MCM6774826.1"/>
    <property type="molecule type" value="Genomic_DNA"/>
</dbReference>
<organism evidence="2 3">
    <name type="scientific">Nocardia pulmonis</name>
    <dbReference type="NCBI Taxonomy" id="2951408"/>
    <lineage>
        <taxon>Bacteria</taxon>
        <taxon>Bacillati</taxon>
        <taxon>Actinomycetota</taxon>
        <taxon>Actinomycetes</taxon>
        <taxon>Mycobacteriales</taxon>
        <taxon>Nocardiaceae</taxon>
        <taxon>Nocardia</taxon>
    </lineage>
</organism>
<evidence type="ECO:0008006" key="4">
    <source>
        <dbReference type="Google" id="ProtNLM"/>
    </source>
</evidence>
<dbReference type="Proteomes" id="UP001139157">
    <property type="component" value="Unassembled WGS sequence"/>
</dbReference>
<dbReference type="AlphaFoldDB" id="A0A9X2EAK5"/>
<feature type="region of interest" description="Disordered" evidence="1">
    <location>
        <begin position="169"/>
        <end position="188"/>
    </location>
</feature>
<evidence type="ECO:0000256" key="1">
    <source>
        <dbReference type="SAM" id="MobiDB-lite"/>
    </source>
</evidence>
<dbReference type="Gene3D" id="1.20.1260.20">
    <property type="entry name" value="PPE superfamily"/>
    <property type="match status" value="1"/>
</dbReference>
<dbReference type="RefSeq" id="WP_251912746.1">
    <property type="nucleotide sequence ID" value="NZ_JAMRXG010000006.1"/>
</dbReference>
<keyword evidence="3" id="KW-1185">Reference proteome</keyword>
<accession>A0A9X2EAK5</accession>
<dbReference type="InterPro" id="IPR038332">
    <property type="entry name" value="PPE_sf"/>
</dbReference>